<proteinExistence type="predicted"/>
<feature type="transmembrane region" description="Helical" evidence="1">
    <location>
        <begin position="149"/>
        <end position="166"/>
    </location>
</feature>
<evidence type="ECO:0000256" key="1">
    <source>
        <dbReference type="SAM" id="Phobius"/>
    </source>
</evidence>
<dbReference type="STRING" id="1797589.A2784_03195"/>
<feature type="transmembrane region" description="Helical" evidence="1">
    <location>
        <begin position="295"/>
        <end position="312"/>
    </location>
</feature>
<organism evidence="2 3">
    <name type="scientific">Candidatus Chisholmbacteria bacterium RIFCSPHIGHO2_01_FULL_48_12</name>
    <dbReference type="NCBI Taxonomy" id="1797589"/>
    <lineage>
        <taxon>Bacteria</taxon>
        <taxon>Candidatus Chisholmiibacteriota</taxon>
    </lineage>
</organism>
<keyword evidence="1" id="KW-1133">Transmembrane helix</keyword>
<dbReference type="Proteomes" id="UP000177324">
    <property type="component" value="Unassembled WGS sequence"/>
</dbReference>
<feature type="transmembrane region" description="Helical" evidence="1">
    <location>
        <begin position="332"/>
        <end position="352"/>
    </location>
</feature>
<evidence type="ECO:0008006" key="4">
    <source>
        <dbReference type="Google" id="ProtNLM"/>
    </source>
</evidence>
<feature type="transmembrane region" description="Helical" evidence="1">
    <location>
        <begin position="92"/>
        <end position="115"/>
    </location>
</feature>
<sequence>MIFKPYHRHWIILSLVFGLSSLLLYAYFWLFTPTRLQVIYQNWDGPLYTVIAESLYNPRIISQIPYAENIKPPEDFASSFPLYPLAIRLLSFIGYFRATILVSLIFSWVAIIAFYELVRQNRFTRQPLLLSLIFIFLPPRWFLSSHIGASEPLFIFLILMSLIYFFRRRYLVSGIWLGLAQLARSQAILFFAGYALFALIKTIKTKRFIAGYLSYLLSPLALLGFFAYLKFQYGNFFAFFTAMSKWPLMGSFPFAVFSAYPHRLVPTPSLQNHFWIYLVDIWAVLLLVKNRRPFLALLTAIYTFPLLFIVHIDLPHYNLPLTPFLLIAFEPIIATKSFLAAVIALLPALYIFTVKSMFLNR</sequence>
<comment type="caution">
    <text evidence="2">The sequence shown here is derived from an EMBL/GenBank/DDBJ whole genome shotgun (WGS) entry which is preliminary data.</text>
</comment>
<keyword evidence="1" id="KW-0472">Membrane</keyword>
<dbReference type="AlphaFoldDB" id="A0A1G1VJT7"/>
<keyword evidence="1" id="KW-0812">Transmembrane</keyword>
<evidence type="ECO:0000313" key="3">
    <source>
        <dbReference type="Proteomes" id="UP000177324"/>
    </source>
</evidence>
<feature type="transmembrane region" description="Helical" evidence="1">
    <location>
        <begin position="209"/>
        <end position="229"/>
    </location>
</feature>
<protein>
    <recommendedName>
        <fullName evidence="4">Glycosyltransferase RgtA/B/C/D-like domain-containing protein</fullName>
    </recommendedName>
</protein>
<reference evidence="2 3" key="1">
    <citation type="journal article" date="2016" name="Nat. Commun.">
        <title>Thousands of microbial genomes shed light on interconnected biogeochemical processes in an aquifer system.</title>
        <authorList>
            <person name="Anantharaman K."/>
            <person name="Brown C.T."/>
            <person name="Hug L.A."/>
            <person name="Sharon I."/>
            <person name="Castelle C.J."/>
            <person name="Probst A.J."/>
            <person name="Thomas B.C."/>
            <person name="Singh A."/>
            <person name="Wilkins M.J."/>
            <person name="Karaoz U."/>
            <person name="Brodie E.L."/>
            <person name="Williams K.H."/>
            <person name="Hubbard S.S."/>
            <person name="Banfield J.F."/>
        </authorList>
    </citation>
    <scope>NUCLEOTIDE SEQUENCE [LARGE SCALE GENOMIC DNA]</scope>
</reference>
<evidence type="ECO:0000313" key="2">
    <source>
        <dbReference type="EMBL" id="OGY15681.1"/>
    </source>
</evidence>
<feature type="transmembrane region" description="Helical" evidence="1">
    <location>
        <begin position="12"/>
        <end position="30"/>
    </location>
</feature>
<accession>A0A1G1VJT7</accession>
<gene>
    <name evidence="2" type="ORF">A2784_03195</name>
</gene>
<dbReference type="EMBL" id="MHCH01000061">
    <property type="protein sequence ID" value="OGY15681.1"/>
    <property type="molecule type" value="Genomic_DNA"/>
</dbReference>
<feature type="transmembrane region" description="Helical" evidence="1">
    <location>
        <begin position="272"/>
        <end position="288"/>
    </location>
</feature>
<feature type="transmembrane region" description="Helical" evidence="1">
    <location>
        <begin position="127"/>
        <end position="143"/>
    </location>
</feature>
<feature type="transmembrane region" description="Helical" evidence="1">
    <location>
        <begin position="236"/>
        <end position="260"/>
    </location>
</feature>
<name>A0A1G1VJT7_9BACT</name>